<dbReference type="AlphaFoldDB" id="A0A0D7F8P8"/>
<accession>A0A0D7F8P8</accession>
<gene>
    <name evidence="1" type="ORF">OO17_00745</name>
</gene>
<evidence type="ECO:0000313" key="2">
    <source>
        <dbReference type="Proteomes" id="UP000032515"/>
    </source>
</evidence>
<evidence type="ECO:0000313" key="1">
    <source>
        <dbReference type="EMBL" id="KIZ48097.1"/>
    </source>
</evidence>
<proteinExistence type="predicted"/>
<dbReference type="Proteomes" id="UP000032515">
    <property type="component" value="Unassembled WGS sequence"/>
</dbReference>
<protein>
    <submittedName>
        <fullName evidence="1">Uncharacterized protein</fullName>
    </submittedName>
</protein>
<dbReference type="EMBL" id="JXXE01000016">
    <property type="protein sequence ID" value="KIZ48097.1"/>
    <property type="molecule type" value="Genomic_DNA"/>
</dbReference>
<comment type="caution">
    <text evidence="1">The sequence shown here is derived from an EMBL/GenBank/DDBJ whole genome shotgun (WGS) entry which is preliminary data.</text>
</comment>
<sequence>MLDIACLGMCDRRWNSSSLRARQRLPLAAERSGCCVWEFSPRSPEGFYGNLFVAMPRGILKSRSISGMEVVTSMSMRSGGEIWMWRFYPAKAVLLIVKSLRFGKSVYTSHLLRDMNWLTDGSSTGLTCEASAL</sequence>
<reference evidence="1 2" key="1">
    <citation type="submission" date="2014-11" db="EMBL/GenBank/DDBJ databases">
        <title>Genomics and ecophysiology of heterotrophic nitrogen fixing bacteria isolated from estuarine surface water.</title>
        <authorList>
            <person name="Bentzon-Tilia M."/>
            <person name="Severin I."/>
            <person name="Hansen L.H."/>
            <person name="Riemann L."/>
        </authorList>
    </citation>
    <scope>NUCLEOTIDE SEQUENCE [LARGE SCALE GENOMIC DNA]</scope>
    <source>
        <strain evidence="1 2">BAL398</strain>
    </source>
</reference>
<name>A0A0D7F8P8_RHOPL</name>
<organism evidence="1 2">
    <name type="scientific">Rhodopseudomonas palustris</name>
    <dbReference type="NCBI Taxonomy" id="1076"/>
    <lineage>
        <taxon>Bacteria</taxon>
        <taxon>Pseudomonadati</taxon>
        <taxon>Pseudomonadota</taxon>
        <taxon>Alphaproteobacteria</taxon>
        <taxon>Hyphomicrobiales</taxon>
        <taxon>Nitrobacteraceae</taxon>
        <taxon>Rhodopseudomonas</taxon>
    </lineage>
</organism>